<keyword evidence="3" id="KW-0255">Endonuclease</keyword>
<dbReference type="RefSeq" id="WP_249236847.1">
    <property type="nucleotide sequence ID" value="NZ_CP094473.1"/>
</dbReference>
<evidence type="ECO:0000259" key="2">
    <source>
        <dbReference type="Pfam" id="PF07510"/>
    </source>
</evidence>
<keyword evidence="4" id="KW-1185">Reference proteome</keyword>
<dbReference type="EMBL" id="JAWHPR010000003">
    <property type="protein sequence ID" value="MDU8688586.1"/>
    <property type="molecule type" value="Genomic_DNA"/>
</dbReference>
<dbReference type="PANTHER" id="PTHR35149">
    <property type="entry name" value="SLL5132 PROTEIN"/>
    <property type="match status" value="1"/>
</dbReference>
<evidence type="ECO:0000313" key="3">
    <source>
        <dbReference type="EMBL" id="MDU8688586.1"/>
    </source>
</evidence>
<sequence>MSTKIKGSEFPLAKIFSSDFDYNIPSFQRPYSWTEDQTRELFNDLHDFYVEESSEEQYFLGSIVLVKEDDKPHSEVIDGQQRLTTLTILLAALTSRLTGDNRADFKNYIIEPGRASQGIVPKPRLQLRKVDNPFFCTYVQEMQFDKLFGLNPDMLPTEAQQNILLNAKLLMDLLVANFASEAELVRFGAFLVQRCLLIVVSTPTEQSAFRIFSVMNNRGMDLLVTDIIKADVIGAITPDSRQQDYNEKWESLEIQLGRSGFNDLFGHIRMIRMKAKAKKSLQEEFYKFVLPAITCPIAIDFIDNTLEPFANAYDIISSSHYAGAEDVNNILRWLNRIDNSDWLPVAMLYYVKHKDNAVLLQRFFSKLERLAAYMRISSTDVTHRIDRYAKVLADLENPAVADFGPSIELSAAEIQDFLTRLGSDVYKMTSNKRNYLVLRLDSFVSDGSAYYDSKLLTIEHVLPQTVAPGSQWEKDWPDPVEREKWLHKLGNILPLSKRKNSQAQNYEFPVKKEKYFKTKGVSSFALTTQVLNYTTWTPAIVQKRQSELIEICKKKWDLIL</sequence>
<keyword evidence="3" id="KW-0540">Nuclease</keyword>
<dbReference type="GO" id="GO:0004519">
    <property type="term" value="F:endonuclease activity"/>
    <property type="evidence" value="ECO:0007669"/>
    <property type="project" value="UniProtKB-KW"/>
</dbReference>
<protein>
    <submittedName>
        <fullName evidence="3">DUF262 domain-containing HNH endonuclease family protein</fullName>
    </submittedName>
</protein>
<feature type="domain" description="GmrSD restriction endonucleases C-terminal" evidence="2">
    <location>
        <begin position="415"/>
        <end position="550"/>
    </location>
</feature>
<feature type="domain" description="GmrSD restriction endonucleases N-terminal" evidence="1">
    <location>
        <begin position="13"/>
        <end position="232"/>
    </location>
</feature>
<dbReference type="InterPro" id="IPR004919">
    <property type="entry name" value="GmrSD_N"/>
</dbReference>
<dbReference type="InterPro" id="IPR011089">
    <property type="entry name" value="GmrSD_C"/>
</dbReference>
<gene>
    <name evidence="3" type="ORF">RX402_07485</name>
</gene>
<dbReference type="Pfam" id="PF03235">
    <property type="entry name" value="GmrSD_N"/>
    <property type="match status" value="1"/>
</dbReference>
<keyword evidence="3" id="KW-0378">Hydrolase</keyword>
<proteinExistence type="predicted"/>
<organism evidence="3 4">
    <name type="scientific">Faecalibacterium wellingii</name>
    <dbReference type="NCBI Taxonomy" id="2929491"/>
    <lineage>
        <taxon>Bacteria</taxon>
        <taxon>Bacillati</taxon>
        <taxon>Bacillota</taxon>
        <taxon>Clostridia</taxon>
        <taxon>Eubacteriales</taxon>
        <taxon>Oscillospiraceae</taxon>
        <taxon>Faecalibacterium</taxon>
    </lineage>
</organism>
<comment type="caution">
    <text evidence="3">The sequence shown here is derived from an EMBL/GenBank/DDBJ whole genome shotgun (WGS) entry which is preliminary data.</text>
</comment>
<name>A0ABU3TZ47_9FIRM</name>
<evidence type="ECO:0000313" key="4">
    <source>
        <dbReference type="Proteomes" id="UP001263246"/>
    </source>
</evidence>
<evidence type="ECO:0000259" key="1">
    <source>
        <dbReference type="Pfam" id="PF03235"/>
    </source>
</evidence>
<dbReference type="PANTHER" id="PTHR35149:SF2">
    <property type="entry name" value="DUF262 DOMAIN-CONTAINING PROTEIN"/>
    <property type="match status" value="1"/>
</dbReference>
<dbReference type="Proteomes" id="UP001263246">
    <property type="component" value="Unassembled WGS sequence"/>
</dbReference>
<dbReference type="Pfam" id="PF07510">
    <property type="entry name" value="GmrSD_C"/>
    <property type="match status" value="1"/>
</dbReference>
<reference evidence="3 4" key="1">
    <citation type="submission" date="2023-10" db="EMBL/GenBank/DDBJ databases">
        <title>Host Genetic Regulation of Human Gut Microbial Structural Variation.</title>
        <authorList>
            <person name="Harmsen H.J.M."/>
        </authorList>
    </citation>
    <scope>NUCLEOTIDE SEQUENCE [LARGE SCALE GENOMIC DNA]</scope>
    <source>
        <strain evidence="3 4">HTF-F</strain>
    </source>
</reference>
<accession>A0ABU3TZ47</accession>